<evidence type="ECO:0000313" key="2">
    <source>
        <dbReference type="Proteomes" id="UP000298030"/>
    </source>
</evidence>
<organism evidence="1 2">
    <name type="scientific">Coprinellus micaceus</name>
    <name type="common">Glistening ink-cap mushroom</name>
    <name type="synonym">Coprinus micaceus</name>
    <dbReference type="NCBI Taxonomy" id="71717"/>
    <lineage>
        <taxon>Eukaryota</taxon>
        <taxon>Fungi</taxon>
        <taxon>Dikarya</taxon>
        <taxon>Basidiomycota</taxon>
        <taxon>Agaricomycotina</taxon>
        <taxon>Agaricomycetes</taxon>
        <taxon>Agaricomycetidae</taxon>
        <taxon>Agaricales</taxon>
        <taxon>Agaricineae</taxon>
        <taxon>Psathyrellaceae</taxon>
        <taxon>Coprinellus</taxon>
    </lineage>
</organism>
<name>A0A4Y7TGR9_COPMI</name>
<protein>
    <submittedName>
        <fullName evidence="1">Uncharacterized protein</fullName>
    </submittedName>
</protein>
<dbReference type="EMBL" id="QPFP01000014">
    <property type="protein sequence ID" value="TEB32699.1"/>
    <property type="molecule type" value="Genomic_DNA"/>
</dbReference>
<dbReference type="AlphaFoldDB" id="A0A4Y7TGR9"/>
<keyword evidence="2" id="KW-1185">Reference proteome</keyword>
<dbReference type="Proteomes" id="UP000298030">
    <property type="component" value="Unassembled WGS sequence"/>
</dbReference>
<comment type="caution">
    <text evidence="1">The sequence shown here is derived from an EMBL/GenBank/DDBJ whole genome shotgun (WGS) entry which is preliminary data.</text>
</comment>
<gene>
    <name evidence="1" type="ORF">FA13DRAFT_221913</name>
</gene>
<accession>A0A4Y7TGR9</accession>
<evidence type="ECO:0000313" key="1">
    <source>
        <dbReference type="EMBL" id="TEB32699.1"/>
    </source>
</evidence>
<proteinExistence type="predicted"/>
<sequence length="159" mass="18267">MTGKLKPNIHGARHYLSLLTSYLSRRLTGARPRAMASRRLSANPRGRLGIHNTHCIFISPDKEMLPNRDRNSLRRCWVPWRRRIRAHITIIQLGPVLPCRHDRVLVYPGLIGSGQTREFTYGCGWSWFMKTHEAEEPSGSQPAPYLTRVCPTRRKASNV</sequence>
<reference evidence="1 2" key="1">
    <citation type="journal article" date="2019" name="Nat. Ecol. Evol.">
        <title>Megaphylogeny resolves global patterns of mushroom evolution.</title>
        <authorList>
            <person name="Varga T."/>
            <person name="Krizsan K."/>
            <person name="Foldi C."/>
            <person name="Dima B."/>
            <person name="Sanchez-Garcia M."/>
            <person name="Sanchez-Ramirez S."/>
            <person name="Szollosi G.J."/>
            <person name="Szarkandi J.G."/>
            <person name="Papp V."/>
            <person name="Albert L."/>
            <person name="Andreopoulos W."/>
            <person name="Angelini C."/>
            <person name="Antonin V."/>
            <person name="Barry K.W."/>
            <person name="Bougher N.L."/>
            <person name="Buchanan P."/>
            <person name="Buyck B."/>
            <person name="Bense V."/>
            <person name="Catcheside P."/>
            <person name="Chovatia M."/>
            <person name="Cooper J."/>
            <person name="Damon W."/>
            <person name="Desjardin D."/>
            <person name="Finy P."/>
            <person name="Geml J."/>
            <person name="Haridas S."/>
            <person name="Hughes K."/>
            <person name="Justo A."/>
            <person name="Karasinski D."/>
            <person name="Kautmanova I."/>
            <person name="Kiss B."/>
            <person name="Kocsube S."/>
            <person name="Kotiranta H."/>
            <person name="LaButti K.M."/>
            <person name="Lechner B.E."/>
            <person name="Liimatainen K."/>
            <person name="Lipzen A."/>
            <person name="Lukacs Z."/>
            <person name="Mihaltcheva S."/>
            <person name="Morgado L.N."/>
            <person name="Niskanen T."/>
            <person name="Noordeloos M.E."/>
            <person name="Ohm R.A."/>
            <person name="Ortiz-Santana B."/>
            <person name="Ovrebo C."/>
            <person name="Racz N."/>
            <person name="Riley R."/>
            <person name="Savchenko A."/>
            <person name="Shiryaev A."/>
            <person name="Soop K."/>
            <person name="Spirin V."/>
            <person name="Szebenyi C."/>
            <person name="Tomsovsky M."/>
            <person name="Tulloss R.E."/>
            <person name="Uehling J."/>
            <person name="Grigoriev I.V."/>
            <person name="Vagvolgyi C."/>
            <person name="Papp T."/>
            <person name="Martin F.M."/>
            <person name="Miettinen O."/>
            <person name="Hibbett D.S."/>
            <person name="Nagy L.G."/>
        </authorList>
    </citation>
    <scope>NUCLEOTIDE SEQUENCE [LARGE SCALE GENOMIC DNA]</scope>
    <source>
        <strain evidence="1 2">FP101781</strain>
    </source>
</reference>